<feature type="transmembrane region" description="Helical" evidence="1">
    <location>
        <begin position="7"/>
        <end position="26"/>
    </location>
</feature>
<sequence>MELYSNLVSNIIGIGLIFVYSVITGADAASYCPVSSYAQSCEHGCCGNGCCVNKVSLALGLIFGLIGLILLCSGFAICFVQYLYRRKKKTATKDSYAQTGDPTSGTVMKPTPIPPIYAEKKKIEEVKISLDNADEKKKAKIRKKQHNHSGQVVVAWIGI</sequence>
<keyword evidence="1" id="KW-1133">Transmembrane helix</keyword>
<evidence type="ECO:0000313" key="3">
    <source>
        <dbReference type="Proteomes" id="UP000683360"/>
    </source>
</evidence>
<dbReference type="AlphaFoldDB" id="A0A8S3V6B7"/>
<gene>
    <name evidence="2" type="ORF">MEDL_64742</name>
</gene>
<keyword evidence="1" id="KW-0812">Transmembrane</keyword>
<feature type="transmembrane region" description="Helical" evidence="1">
    <location>
        <begin position="62"/>
        <end position="84"/>
    </location>
</feature>
<evidence type="ECO:0000256" key="1">
    <source>
        <dbReference type="SAM" id="Phobius"/>
    </source>
</evidence>
<proteinExistence type="predicted"/>
<name>A0A8S3V6B7_MYTED</name>
<dbReference type="Proteomes" id="UP000683360">
    <property type="component" value="Unassembled WGS sequence"/>
</dbReference>
<reference evidence="2" key="1">
    <citation type="submission" date="2021-03" db="EMBL/GenBank/DDBJ databases">
        <authorList>
            <person name="Bekaert M."/>
        </authorList>
    </citation>
    <scope>NUCLEOTIDE SEQUENCE</scope>
</reference>
<dbReference type="EMBL" id="CAJPWZ010003145">
    <property type="protein sequence ID" value="CAG2253201.1"/>
    <property type="molecule type" value="Genomic_DNA"/>
</dbReference>
<protein>
    <submittedName>
        <fullName evidence="2">Uncharacterized protein</fullName>
    </submittedName>
</protein>
<keyword evidence="3" id="KW-1185">Reference proteome</keyword>
<keyword evidence="1" id="KW-0472">Membrane</keyword>
<accession>A0A8S3V6B7</accession>
<evidence type="ECO:0000313" key="2">
    <source>
        <dbReference type="EMBL" id="CAG2253201.1"/>
    </source>
</evidence>
<comment type="caution">
    <text evidence="2">The sequence shown here is derived from an EMBL/GenBank/DDBJ whole genome shotgun (WGS) entry which is preliminary data.</text>
</comment>
<organism evidence="2 3">
    <name type="scientific">Mytilus edulis</name>
    <name type="common">Blue mussel</name>
    <dbReference type="NCBI Taxonomy" id="6550"/>
    <lineage>
        <taxon>Eukaryota</taxon>
        <taxon>Metazoa</taxon>
        <taxon>Spiralia</taxon>
        <taxon>Lophotrochozoa</taxon>
        <taxon>Mollusca</taxon>
        <taxon>Bivalvia</taxon>
        <taxon>Autobranchia</taxon>
        <taxon>Pteriomorphia</taxon>
        <taxon>Mytilida</taxon>
        <taxon>Mytiloidea</taxon>
        <taxon>Mytilidae</taxon>
        <taxon>Mytilinae</taxon>
        <taxon>Mytilus</taxon>
    </lineage>
</organism>
<dbReference type="OrthoDB" id="6132400at2759"/>